<dbReference type="AlphaFoldDB" id="A0A410QH34"/>
<feature type="signal peptide" evidence="1">
    <location>
        <begin position="1"/>
        <end position="22"/>
    </location>
</feature>
<dbReference type="OrthoDB" id="174569at2"/>
<evidence type="ECO:0000256" key="1">
    <source>
        <dbReference type="SAM" id="SignalP"/>
    </source>
</evidence>
<feature type="domain" description="SLH" evidence="2">
    <location>
        <begin position="157"/>
        <end position="225"/>
    </location>
</feature>
<keyword evidence="1" id="KW-0732">Signal</keyword>
<protein>
    <submittedName>
        <fullName evidence="3">S-layer homology domain-containing protein</fullName>
    </submittedName>
</protein>
<name>A0A410QH34_9FIRM</name>
<accession>A0A410QH34</accession>
<evidence type="ECO:0000259" key="2">
    <source>
        <dbReference type="PROSITE" id="PS51272"/>
    </source>
</evidence>
<dbReference type="EMBL" id="CP035282">
    <property type="protein sequence ID" value="QAT63178.1"/>
    <property type="molecule type" value="Genomic_DNA"/>
</dbReference>
<evidence type="ECO:0000313" key="4">
    <source>
        <dbReference type="Proteomes" id="UP000287969"/>
    </source>
</evidence>
<dbReference type="PANTHER" id="PTHR43308:SF5">
    <property type="entry name" value="S-LAYER PROTEIN _ PEPTIDOGLYCAN ENDO-BETA-N-ACETYLGLUCOSAMINIDASE"/>
    <property type="match status" value="1"/>
</dbReference>
<evidence type="ECO:0000313" key="3">
    <source>
        <dbReference type="EMBL" id="QAT63178.1"/>
    </source>
</evidence>
<feature type="domain" description="SLH" evidence="2">
    <location>
        <begin position="88"/>
        <end position="152"/>
    </location>
</feature>
<dbReference type="InterPro" id="IPR051465">
    <property type="entry name" value="Cell_Envelope_Struct_Comp"/>
</dbReference>
<dbReference type="Proteomes" id="UP000287969">
    <property type="component" value="Chromosome"/>
</dbReference>
<dbReference type="Pfam" id="PF00395">
    <property type="entry name" value="SLH"/>
    <property type="match status" value="3"/>
</dbReference>
<dbReference type="RefSeq" id="WP_128753340.1">
    <property type="nucleotide sequence ID" value="NZ_CP035282.1"/>
</dbReference>
<dbReference type="PROSITE" id="PS51272">
    <property type="entry name" value="SLH"/>
    <property type="match status" value="3"/>
</dbReference>
<dbReference type="InterPro" id="IPR001119">
    <property type="entry name" value="SLH_dom"/>
</dbReference>
<feature type="chain" id="PRO_5038370307" evidence="1">
    <location>
        <begin position="23"/>
        <end position="323"/>
    </location>
</feature>
<gene>
    <name evidence="3" type="ORF">EQM13_17205</name>
</gene>
<keyword evidence="4" id="KW-1185">Reference proteome</keyword>
<feature type="domain" description="SLH" evidence="2">
    <location>
        <begin position="23"/>
        <end position="86"/>
    </location>
</feature>
<reference evidence="4" key="1">
    <citation type="submission" date="2019-01" db="EMBL/GenBank/DDBJ databases">
        <title>Draft genomes of a novel of Sporanaerobacter strains.</title>
        <authorList>
            <person name="Ma S."/>
        </authorList>
    </citation>
    <scope>NUCLEOTIDE SEQUENCE [LARGE SCALE GENOMIC DNA]</scope>
    <source>
        <strain evidence="4">NJN-17</strain>
    </source>
</reference>
<dbReference type="PANTHER" id="PTHR43308">
    <property type="entry name" value="OUTER MEMBRANE PROTEIN ALPHA-RELATED"/>
    <property type="match status" value="1"/>
</dbReference>
<sequence>MTRKITVFLVSLVLLVSFTVPAFSSTDFGDILYHWGIPFIVEMKNLGIVRGYEGGNFYPDNTITRAEFSVLLSRLIKIPASYEPASKFYDVGGRDWFNREVVFLADNDILNDEPEGFGMKPMFRPNDNITREDMGIILNRFGNKYILQWGNAVGTDVNVYNDVGDISPYALESVQKVIDNELMTGYGCVADGDFMWKPKKEVTRAEATKVIAELYHKLNAISNYTIEIPDEIRDIVTTKTYVDSWNGSGEAIISVYHKGTNEKNHEMGFVFDIVRHKHNELDKITDIAENIGGITPFAYDDNYYYSLEIPTDVQFDINVLFGK</sequence>
<dbReference type="KEGG" id="spoa:EQM13_17205"/>
<proteinExistence type="predicted"/>
<organism evidence="3 4">
    <name type="scientific">Acidilutibacter cellobiosedens</name>
    <dbReference type="NCBI Taxonomy" id="2507161"/>
    <lineage>
        <taxon>Bacteria</taxon>
        <taxon>Bacillati</taxon>
        <taxon>Bacillota</taxon>
        <taxon>Tissierellia</taxon>
        <taxon>Tissierellales</taxon>
        <taxon>Acidilutibacteraceae</taxon>
        <taxon>Acidilutibacter</taxon>
    </lineage>
</organism>